<evidence type="ECO:0000256" key="12">
    <source>
        <dbReference type="RuleBase" id="RU361205"/>
    </source>
</evidence>
<gene>
    <name evidence="14" type="ORF">SAMN02746041_00441</name>
</gene>
<dbReference type="Proteomes" id="UP000192783">
    <property type="component" value="Unassembled WGS sequence"/>
</dbReference>
<comment type="function">
    <text evidence="12">Catalyzes the condensation of para-aminobenzoate (pABA) with 6-hydroxymethyl-7,8-dihydropterin diphosphate (DHPt-PP) to form 7,8-dihydropteroate (H2Pte), the immediate precursor of folate derivatives.</text>
</comment>
<dbReference type="RefSeq" id="WP_084055895.1">
    <property type="nucleotide sequence ID" value="NZ_FWXF01000001.1"/>
</dbReference>
<dbReference type="PROSITE" id="PS50972">
    <property type="entry name" value="PTERIN_BINDING"/>
    <property type="match status" value="1"/>
</dbReference>
<dbReference type="PANTHER" id="PTHR20941">
    <property type="entry name" value="FOLATE SYNTHESIS PROTEINS"/>
    <property type="match status" value="1"/>
</dbReference>
<feature type="domain" description="Pterin-binding" evidence="13">
    <location>
        <begin position="24"/>
        <end position="277"/>
    </location>
</feature>
<dbReference type="Gene3D" id="3.20.20.20">
    <property type="entry name" value="Dihydropteroate synthase-like"/>
    <property type="match status" value="1"/>
</dbReference>
<evidence type="ECO:0000313" key="14">
    <source>
        <dbReference type="EMBL" id="SMC18001.1"/>
    </source>
</evidence>
<protein>
    <recommendedName>
        <fullName evidence="6 12">Dihydropteroate synthase</fullName>
        <shortName evidence="12">DHPS</shortName>
        <ecNumber evidence="5 12">2.5.1.15</ecNumber>
    </recommendedName>
    <alternativeName>
        <fullName evidence="11 12">Dihydropteroate pyrophosphorylase</fullName>
    </alternativeName>
</protein>
<dbReference type="FunFam" id="3.20.20.20:FF:000006">
    <property type="entry name" value="Dihydropteroate synthase"/>
    <property type="match status" value="1"/>
</dbReference>
<dbReference type="EC" id="2.5.1.15" evidence="5 12"/>
<organism evidence="14 15">
    <name type="scientific">Desulfacinum hydrothermale DSM 13146</name>
    <dbReference type="NCBI Taxonomy" id="1121390"/>
    <lineage>
        <taxon>Bacteria</taxon>
        <taxon>Pseudomonadati</taxon>
        <taxon>Thermodesulfobacteriota</taxon>
        <taxon>Syntrophobacteria</taxon>
        <taxon>Syntrophobacterales</taxon>
        <taxon>Syntrophobacteraceae</taxon>
        <taxon>Desulfacinum</taxon>
    </lineage>
</organism>
<dbReference type="PROSITE" id="PS00793">
    <property type="entry name" value="DHPS_2"/>
    <property type="match status" value="1"/>
</dbReference>
<keyword evidence="9 12" id="KW-0460">Magnesium</keyword>
<dbReference type="EMBL" id="FWXF01000001">
    <property type="protein sequence ID" value="SMC18001.1"/>
    <property type="molecule type" value="Genomic_DNA"/>
</dbReference>
<evidence type="ECO:0000256" key="4">
    <source>
        <dbReference type="ARBA" id="ARBA00009503"/>
    </source>
</evidence>
<evidence type="ECO:0000256" key="11">
    <source>
        <dbReference type="ARBA" id="ARBA00030193"/>
    </source>
</evidence>
<evidence type="ECO:0000256" key="5">
    <source>
        <dbReference type="ARBA" id="ARBA00012458"/>
    </source>
</evidence>
<evidence type="ECO:0000313" key="15">
    <source>
        <dbReference type="Proteomes" id="UP000192783"/>
    </source>
</evidence>
<reference evidence="14 15" key="1">
    <citation type="submission" date="2017-04" db="EMBL/GenBank/DDBJ databases">
        <authorList>
            <person name="Afonso C.L."/>
            <person name="Miller P.J."/>
            <person name="Scott M.A."/>
            <person name="Spackman E."/>
            <person name="Goraichik I."/>
            <person name="Dimitrov K.M."/>
            <person name="Suarez D.L."/>
            <person name="Swayne D.E."/>
        </authorList>
    </citation>
    <scope>NUCLEOTIDE SEQUENCE [LARGE SCALE GENOMIC DNA]</scope>
    <source>
        <strain evidence="14 15">DSM 13146</strain>
    </source>
</reference>
<dbReference type="PANTHER" id="PTHR20941:SF1">
    <property type="entry name" value="FOLIC ACID SYNTHESIS PROTEIN FOL1"/>
    <property type="match status" value="1"/>
</dbReference>
<dbReference type="OrthoDB" id="9811744at2"/>
<dbReference type="InterPro" id="IPR045031">
    <property type="entry name" value="DHP_synth-like"/>
</dbReference>
<dbReference type="GO" id="GO:0004156">
    <property type="term" value="F:dihydropteroate synthase activity"/>
    <property type="evidence" value="ECO:0007669"/>
    <property type="project" value="UniProtKB-EC"/>
</dbReference>
<evidence type="ECO:0000256" key="1">
    <source>
        <dbReference type="ARBA" id="ARBA00000012"/>
    </source>
</evidence>
<accession>A0A1W1X3L0</accession>
<dbReference type="PROSITE" id="PS00792">
    <property type="entry name" value="DHPS_1"/>
    <property type="match status" value="1"/>
</dbReference>
<keyword evidence="8 12" id="KW-0479">Metal-binding</keyword>
<dbReference type="NCBIfam" id="TIGR01496">
    <property type="entry name" value="DHPS"/>
    <property type="match status" value="1"/>
</dbReference>
<comment type="catalytic activity">
    <reaction evidence="1">
        <text>(7,8-dihydropterin-6-yl)methyl diphosphate + 4-aminobenzoate = 7,8-dihydropteroate + diphosphate</text>
        <dbReference type="Rhea" id="RHEA:19949"/>
        <dbReference type="ChEBI" id="CHEBI:17836"/>
        <dbReference type="ChEBI" id="CHEBI:17839"/>
        <dbReference type="ChEBI" id="CHEBI:33019"/>
        <dbReference type="ChEBI" id="CHEBI:72950"/>
        <dbReference type="EC" id="2.5.1.15"/>
    </reaction>
</comment>
<dbReference type="CDD" id="cd00739">
    <property type="entry name" value="DHPS"/>
    <property type="match status" value="1"/>
</dbReference>
<comment type="similarity">
    <text evidence="4 12">Belongs to the DHPS family.</text>
</comment>
<dbReference type="InterPro" id="IPR000489">
    <property type="entry name" value="Pterin-binding_dom"/>
</dbReference>
<dbReference type="SUPFAM" id="SSF51717">
    <property type="entry name" value="Dihydropteroate synthetase-like"/>
    <property type="match status" value="1"/>
</dbReference>
<dbReference type="GO" id="GO:0046654">
    <property type="term" value="P:tetrahydrofolate biosynthetic process"/>
    <property type="evidence" value="ECO:0007669"/>
    <property type="project" value="UniProtKB-UniPathway"/>
</dbReference>
<evidence type="ECO:0000256" key="8">
    <source>
        <dbReference type="ARBA" id="ARBA00022723"/>
    </source>
</evidence>
<dbReference type="GO" id="GO:0005829">
    <property type="term" value="C:cytosol"/>
    <property type="evidence" value="ECO:0007669"/>
    <property type="project" value="TreeGrafter"/>
</dbReference>
<keyword evidence="7 12" id="KW-0808">Transferase</keyword>
<comment type="cofactor">
    <cofactor evidence="2 12">
        <name>Mg(2+)</name>
        <dbReference type="ChEBI" id="CHEBI:18420"/>
    </cofactor>
</comment>
<sequence>MTPANRPLFTLKLRSNDWTLGHRTLIMGIVNVTPDSFSDGGRFASTQAAVRYALELVEAGADILDIGGESTRPFSDPVPLDEELERVVPVVQELRSRTAVPISVDTTKAEVARRALEAGADIINDVSALRFDPEMAPLAAETGVPVIVMHMLGTPKTMQQAPVYQSLLSEVTAFLEERLQWAVARGIDRNQIIVDPGIGFGKTVTHNLRLIRDLDVLSSLERPILLGASRKRFIGAILDRPVEDREVGTAVAHAFGVAAGAHILRVHDVRVHKQVALMADALRDASWREDGPQH</sequence>
<proteinExistence type="inferred from homology"/>
<dbReference type="UniPathway" id="UPA00077">
    <property type="reaction ID" value="UER00156"/>
</dbReference>
<dbReference type="InterPro" id="IPR006390">
    <property type="entry name" value="DHP_synth_dom"/>
</dbReference>
<keyword evidence="10 12" id="KW-0289">Folate biosynthesis</keyword>
<dbReference type="GO" id="GO:0046872">
    <property type="term" value="F:metal ion binding"/>
    <property type="evidence" value="ECO:0007669"/>
    <property type="project" value="UniProtKB-KW"/>
</dbReference>
<evidence type="ECO:0000256" key="3">
    <source>
        <dbReference type="ARBA" id="ARBA00004763"/>
    </source>
</evidence>
<evidence type="ECO:0000256" key="9">
    <source>
        <dbReference type="ARBA" id="ARBA00022842"/>
    </source>
</evidence>
<dbReference type="Pfam" id="PF00809">
    <property type="entry name" value="Pterin_bind"/>
    <property type="match status" value="1"/>
</dbReference>
<evidence type="ECO:0000256" key="10">
    <source>
        <dbReference type="ARBA" id="ARBA00022909"/>
    </source>
</evidence>
<evidence type="ECO:0000259" key="13">
    <source>
        <dbReference type="PROSITE" id="PS50972"/>
    </source>
</evidence>
<name>A0A1W1X3L0_9BACT</name>
<keyword evidence="15" id="KW-1185">Reference proteome</keyword>
<evidence type="ECO:0000256" key="6">
    <source>
        <dbReference type="ARBA" id="ARBA00016919"/>
    </source>
</evidence>
<dbReference type="InterPro" id="IPR011005">
    <property type="entry name" value="Dihydropteroate_synth-like_sf"/>
</dbReference>
<comment type="pathway">
    <text evidence="3 12">Cofactor biosynthesis; tetrahydrofolate biosynthesis; 7,8-dihydrofolate from 2-amino-4-hydroxy-6-hydroxymethyl-7,8-dihydropteridine diphosphate and 4-aminobenzoate: step 1/2.</text>
</comment>
<dbReference type="AlphaFoldDB" id="A0A1W1X3L0"/>
<evidence type="ECO:0000256" key="2">
    <source>
        <dbReference type="ARBA" id="ARBA00001946"/>
    </source>
</evidence>
<evidence type="ECO:0000256" key="7">
    <source>
        <dbReference type="ARBA" id="ARBA00022679"/>
    </source>
</evidence>
<dbReference type="STRING" id="1121390.SAMN02746041_00441"/>
<dbReference type="GO" id="GO:0046656">
    <property type="term" value="P:folic acid biosynthetic process"/>
    <property type="evidence" value="ECO:0007669"/>
    <property type="project" value="UniProtKB-KW"/>
</dbReference>